<dbReference type="EMBL" id="CATQJL010000001">
    <property type="protein sequence ID" value="CAJ0588103.1"/>
    <property type="molecule type" value="Genomic_DNA"/>
</dbReference>
<evidence type="ECO:0000313" key="2">
    <source>
        <dbReference type="EMBL" id="CAJ0588103.1"/>
    </source>
</evidence>
<sequence>MDYLVFILPLFFFSIIPVPITMRVTRKDKPGFLTQCAKVCEETARKVEKKKARKLIFNAKTRKYVCNSYCAMYMRNRTKVYTGN</sequence>
<evidence type="ECO:0000313" key="3">
    <source>
        <dbReference type="Proteomes" id="UP001176961"/>
    </source>
</evidence>
<proteinExistence type="predicted"/>
<keyword evidence="1" id="KW-0472">Membrane</keyword>
<accession>A0AA36DKL0</accession>
<dbReference type="AlphaFoldDB" id="A0AA36DKL0"/>
<keyword evidence="1" id="KW-0812">Transmembrane</keyword>
<name>A0AA36DKL0_CYLNA</name>
<protein>
    <submittedName>
        <fullName evidence="2">Uncharacterized protein</fullName>
    </submittedName>
</protein>
<keyword evidence="3" id="KW-1185">Reference proteome</keyword>
<feature type="transmembrane region" description="Helical" evidence="1">
    <location>
        <begin position="6"/>
        <end position="25"/>
    </location>
</feature>
<keyword evidence="1" id="KW-1133">Transmembrane helix</keyword>
<organism evidence="2 3">
    <name type="scientific">Cylicocyclus nassatus</name>
    <name type="common">Nematode worm</name>
    <dbReference type="NCBI Taxonomy" id="53992"/>
    <lineage>
        <taxon>Eukaryota</taxon>
        <taxon>Metazoa</taxon>
        <taxon>Ecdysozoa</taxon>
        <taxon>Nematoda</taxon>
        <taxon>Chromadorea</taxon>
        <taxon>Rhabditida</taxon>
        <taxon>Rhabditina</taxon>
        <taxon>Rhabditomorpha</taxon>
        <taxon>Strongyloidea</taxon>
        <taxon>Strongylidae</taxon>
        <taxon>Cylicocyclus</taxon>
    </lineage>
</organism>
<comment type="caution">
    <text evidence="2">The sequence shown here is derived from an EMBL/GenBank/DDBJ whole genome shotgun (WGS) entry which is preliminary data.</text>
</comment>
<dbReference type="Proteomes" id="UP001176961">
    <property type="component" value="Unassembled WGS sequence"/>
</dbReference>
<evidence type="ECO:0000256" key="1">
    <source>
        <dbReference type="SAM" id="Phobius"/>
    </source>
</evidence>
<reference evidence="2" key="1">
    <citation type="submission" date="2023-07" db="EMBL/GenBank/DDBJ databases">
        <authorList>
            <consortium name="CYATHOMIX"/>
        </authorList>
    </citation>
    <scope>NUCLEOTIDE SEQUENCE</scope>
    <source>
        <strain evidence="2">N/A</strain>
    </source>
</reference>
<gene>
    <name evidence="2" type="ORF">CYNAS_LOCUS86</name>
</gene>